<evidence type="ECO:0000313" key="3">
    <source>
        <dbReference type="Proteomes" id="UP000600171"/>
    </source>
</evidence>
<dbReference type="GO" id="GO:0016491">
    <property type="term" value="F:oxidoreductase activity"/>
    <property type="evidence" value="ECO:0007669"/>
    <property type="project" value="TreeGrafter"/>
</dbReference>
<accession>A0A917IMP3</accession>
<keyword evidence="1" id="KW-0472">Membrane</keyword>
<reference evidence="2 3" key="1">
    <citation type="journal article" date="2014" name="Int. J. Syst. Evol. Microbiol.">
        <title>Complete genome sequence of Corynebacterium casei LMG S-19264T (=DSM 44701T), isolated from a smear-ripened cheese.</title>
        <authorList>
            <consortium name="US DOE Joint Genome Institute (JGI-PGF)"/>
            <person name="Walter F."/>
            <person name="Albersmeier A."/>
            <person name="Kalinowski J."/>
            <person name="Ruckert C."/>
        </authorList>
    </citation>
    <scope>NUCLEOTIDE SEQUENCE [LARGE SCALE GENOMIC DNA]</scope>
    <source>
        <strain evidence="2 3">CCM 8669</strain>
    </source>
</reference>
<keyword evidence="3" id="KW-1185">Reference proteome</keyword>
<feature type="transmembrane region" description="Helical" evidence="1">
    <location>
        <begin position="20"/>
        <end position="44"/>
    </location>
</feature>
<keyword evidence="1" id="KW-1133">Transmembrane helix</keyword>
<dbReference type="SUPFAM" id="SSF51735">
    <property type="entry name" value="NAD(P)-binding Rossmann-fold domains"/>
    <property type="match status" value="1"/>
</dbReference>
<dbReference type="Gene3D" id="3.40.50.720">
    <property type="entry name" value="NAD(P)-binding Rossmann-like Domain"/>
    <property type="match status" value="1"/>
</dbReference>
<sequence length="103" mass="10555">MPPYSALYDAGSLSSDDTVLVLGATGTVGLIAALVAKSAGAQMLGLARDSQKNRDLLNQAGIRAIFDDGGGSVTSQLKEAAPQGITLVIDSLWGSYPDDLPAY</sequence>
<dbReference type="InterPro" id="IPR036291">
    <property type="entry name" value="NAD(P)-bd_dom_sf"/>
</dbReference>
<dbReference type="Proteomes" id="UP000600171">
    <property type="component" value="Unassembled WGS sequence"/>
</dbReference>
<evidence type="ECO:0000313" key="2">
    <source>
        <dbReference type="EMBL" id="GGH58370.1"/>
    </source>
</evidence>
<evidence type="ECO:0000256" key="1">
    <source>
        <dbReference type="SAM" id="Phobius"/>
    </source>
</evidence>
<protein>
    <recommendedName>
        <fullName evidence="4">Alcohol dehydrogenase-like C-terminal domain-containing protein</fullName>
    </recommendedName>
</protein>
<organism evidence="2 3">
    <name type="scientific">Rothia aerolata</name>
    <dbReference type="NCBI Taxonomy" id="1812262"/>
    <lineage>
        <taxon>Bacteria</taxon>
        <taxon>Bacillati</taxon>
        <taxon>Actinomycetota</taxon>
        <taxon>Actinomycetes</taxon>
        <taxon>Micrococcales</taxon>
        <taxon>Micrococcaceae</taxon>
        <taxon>Rothia</taxon>
    </lineage>
</organism>
<proteinExistence type="predicted"/>
<comment type="caution">
    <text evidence="2">The sequence shown here is derived from an EMBL/GenBank/DDBJ whole genome shotgun (WGS) entry which is preliminary data.</text>
</comment>
<dbReference type="PANTHER" id="PTHR43677">
    <property type="entry name" value="SHORT-CHAIN DEHYDROGENASE/REDUCTASE"/>
    <property type="match status" value="1"/>
</dbReference>
<dbReference type="InterPro" id="IPR051397">
    <property type="entry name" value="Zn-ADH-like_protein"/>
</dbReference>
<dbReference type="EMBL" id="BMDC01000001">
    <property type="protein sequence ID" value="GGH58370.1"/>
    <property type="molecule type" value="Genomic_DNA"/>
</dbReference>
<evidence type="ECO:0008006" key="4">
    <source>
        <dbReference type="Google" id="ProtNLM"/>
    </source>
</evidence>
<name>A0A917IMP3_9MICC</name>
<dbReference type="AlphaFoldDB" id="A0A917IMP3"/>
<keyword evidence="1" id="KW-0812">Transmembrane</keyword>
<dbReference type="PANTHER" id="PTHR43677:SF11">
    <property type="entry name" value="ZINC-CONTAINING ALCOHOL DEHYDROGENASE"/>
    <property type="match status" value="1"/>
</dbReference>
<gene>
    <name evidence="2" type="ORF">GCM10007359_04480</name>
</gene>